<dbReference type="KEGG" id="crq:GCK72_012694"/>
<dbReference type="EMBL" id="WUAV01000004">
    <property type="protein sequence ID" value="KAF1756241.1"/>
    <property type="molecule type" value="Genomic_DNA"/>
</dbReference>
<name>A0A6A5GNL6_CAERE</name>
<dbReference type="GeneID" id="78775592"/>
<reference evidence="1 2" key="1">
    <citation type="submission" date="2019-12" db="EMBL/GenBank/DDBJ databases">
        <title>Chromosome-level assembly of the Caenorhabditis remanei genome.</title>
        <authorList>
            <person name="Teterina A.A."/>
            <person name="Willis J.H."/>
            <person name="Phillips P.C."/>
        </authorList>
    </citation>
    <scope>NUCLEOTIDE SEQUENCE [LARGE SCALE GENOMIC DNA]</scope>
    <source>
        <strain evidence="1 2">PX506</strain>
        <tissue evidence="1">Whole organism</tissue>
    </source>
</reference>
<gene>
    <name evidence="1" type="ORF">GCK72_012694</name>
</gene>
<proteinExistence type="predicted"/>
<comment type="caution">
    <text evidence="1">The sequence shown here is derived from an EMBL/GenBank/DDBJ whole genome shotgun (WGS) entry which is preliminary data.</text>
</comment>
<dbReference type="AlphaFoldDB" id="A0A6A5GNL6"/>
<sequence length="101" mass="11722">MWNADDVLRREIRSNTDSHCDVSIVIDDIPHFDVQISLWIEVKQHIAIGVRLTVGWRSEARVFFDGAVDCRVVARDECDEKHGEKTFRDHYLELGELVKIS</sequence>
<dbReference type="CTD" id="78775592"/>
<accession>A0A6A5GNL6</accession>
<dbReference type="RefSeq" id="XP_053584097.1">
    <property type="nucleotide sequence ID" value="XM_053729325.1"/>
</dbReference>
<organism evidence="1 2">
    <name type="scientific">Caenorhabditis remanei</name>
    <name type="common">Caenorhabditis vulgaris</name>
    <dbReference type="NCBI Taxonomy" id="31234"/>
    <lineage>
        <taxon>Eukaryota</taxon>
        <taxon>Metazoa</taxon>
        <taxon>Ecdysozoa</taxon>
        <taxon>Nematoda</taxon>
        <taxon>Chromadorea</taxon>
        <taxon>Rhabditida</taxon>
        <taxon>Rhabditina</taxon>
        <taxon>Rhabditomorpha</taxon>
        <taxon>Rhabditoidea</taxon>
        <taxon>Rhabditidae</taxon>
        <taxon>Peloderinae</taxon>
        <taxon>Caenorhabditis</taxon>
    </lineage>
</organism>
<dbReference type="Proteomes" id="UP000483820">
    <property type="component" value="Chromosome IV"/>
</dbReference>
<evidence type="ECO:0000313" key="1">
    <source>
        <dbReference type="EMBL" id="KAF1756241.1"/>
    </source>
</evidence>
<evidence type="ECO:0000313" key="2">
    <source>
        <dbReference type="Proteomes" id="UP000483820"/>
    </source>
</evidence>
<protein>
    <submittedName>
        <fullName evidence="1">Uncharacterized protein</fullName>
    </submittedName>
</protein>